<evidence type="ECO:0000256" key="3">
    <source>
        <dbReference type="ARBA" id="ARBA00022490"/>
    </source>
</evidence>
<name>A0A6G8R2G7_9CAUD</name>
<accession>A0A6G8R2G7</accession>
<dbReference type="KEGG" id="vg:55816789"/>
<evidence type="ECO:0000256" key="1">
    <source>
        <dbReference type="ARBA" id="ARBA00004496"/>
    </source>
</evidence>
<keyword evidence="12" id="KW-1185">Reference proteome</keyword>
<keyword evidence="3" id="KW-0963">Cytoplasm</keyword>
<evidence type="ECO:0000256" key="4">
    <source>
        <dbReference type="ARBA" id="ARBA00022679"/>
    </source>
</evidence>
<dbReference type="InterPro" id="IPR001001">
    <property type="entry name" value="DNA_polIII_beta"/>
</dbReference>
<dbReference type="Gene3D" id="3.70.10.10">
    <property type="match status" value="1"/>
</dbReference>
<dbReference type="GO" id="GO:0008408">
    <property type="term" value="F:3'-5' exonuclease activity"/>
    <property type="evidence" value="ECO:0007669"/>
    <property type="project" value="InterPro"/>
</dbReference>
<keyword evidence="7" id="KW-0239">DNA-directed DNA polymerase</keyword>
<evidence type="ECO:0000259" key="9">
    <source>
        <dbReference type="Pfam" id="PF02767"/>
    </source>
</evidence>
<dbReference type="Proteomes" id="UP000500909">
    <property type="component" value="Segment"/>
</dbReference>
<comment type="subcellular location">
    <subcellularLocation>
        <location evidence="1">Cytoplasm</location>
    </subcellularLocation>
</comment>
<dbReference type="GO" id="GO:0003677">
    <property type="term" value="F:DNA binding"/>
    <property type="evidence" value="ECO:0007669"/>
    <property type="project" value="UniProtKB-KW"/>
</dbReference>
<keyword evidence="5" id="KW-0548">Nucleotidyltransferase</keyword>
<evidence type="ECO:0000313" key="12">
    <source>
        <dbReference type="Proteomes" id="UP000500909"/>
    </source>
</evidence>
<proteinExistence type="inferred from homology"/>
<dbReference type="Pfam" id="PF02767">
    <property type="entry name" value="DNA_pol3_beta_2"/>
    <property type="match status" value="1"/>
</dbReference>
<reference evidence="11 12" key="1">
    <citation type="submission" date="2020-02" db="EMBL/GenBank/DDBJ databases">
        <authorList>
            <person name="Bojorquez D.A."/>
            <person name="Alcantara J.K.D.L."/>
            <person name="Arambulo J.M.L."/>
            <person name="Budzinski C.A."/>
            <person name="Campbell G.A."/>
            <person name="Dosanjh M.K."/>
            <person name="Gallardo M.A."/>
            <person name="Huang C."/>
            <person name="Nguyen N."/>
            <person name="Yee O.M."/>
            <person name="Ngo R.T."/>
            <person name="Kapinos A."/>
            <person name="Freise A.C."/>
            <person name="Reddi K."/>
            <person name="Moberg-Parker J."/>
            <person name="Garlena R.A."/>
            <person name="Russell D.A."/>
            <person name="Pope W.H."/>
            <person name="Jacobs-Sera D."/>
            <person name="Hatfull G.F."/>
        </authorList>
    </citation>
    <scope>NUCLEOTIDE SEQUENCE [LARGE SCALE GENOMIC DNA]</scope>
</reference>
<feature type="domain" description="DNA polymerase III beta sliding clamp C-terminal" evidence="10">
    <location>
        <begin position="364"/>
        <end position="398"/>
    </location>
</feature>
<comment type="similarity">
    <text evidence="2">Belongs to the beta sliding clamp family.</text>
</comment>
<evidence type="ECO:0000259" key="10">
    <source>
        <dbReference type="Pfam" id="PF02768"/>
    </source>
</evidence>
<evidence type="ECO:0000256" key="8">
    <source>
        <dbReference type="ARBA" id="ARBA00023125"/>
    </source>
</evidence>
<evidence type="ECO:0000256" key="5">
    <source>
        <dbReference type="ARBA" id="ARBA00022695"/>
    </source>
</evidence>
<feature type="domain" description="DNA polymerase III beta sliding clamp central" evidence="9">
    <location>
        <begin position="171"/>
        <end position="281"/>
    </location>
</feature>
<sequence>MLLHLYQSLISHRKKIMTATMHETKTTIAPTSETFVTATAADWLAALALIDPLVKRPAVPVLGGVVIEVKPDGFVELAATNYSSTVTTPLGNLLGSGGAARWLVRARELADTIKTVAMKHKSAVIRVTRVEYADRDLTLVEGNGFVIPIDNLPVAEYPPLPKLSRPTAVRLSTDVFRDAVERTIVASSQDDTLPVLCSVNFTAEGDELRLQSTDRYRLVFSKAPAQVRTPVSFILPMMLLRQYTRYMTGKAVSIIVDESSVKFIFERFTLIAQAVDGDYPKLAPLIADAYPNTVRLNRVEFARAARVARSLSPRSWGQVRVSVSRTGVSVTPTLEGTDEFTRSLMKAPFIPALTTGDEVIGDYAFNPVYLLDAIKVLEADTITMSFGNPNKPFVFTNGATVADAGADTHMRYLLMPVRMGS</sequence>
<evidence type="ECO:0000256" key="6">
    <source>
        <dbReference type="ARBA" id="ARBA00022705"/>
    </source>
</evidence>
<dbReference type="InterPro" id="IPR022635">
    <property type="entry name" value="DNA_polIII_beta_C"/>
</dbReference>
<dbReference type="NCBIfam" id="TIGR00663">
    <property type="entry name" value="dnan"/>
    <property type="match status" value="1"/>
</dbReference>
<dbReference type="InterPro" id="IPR022637">
    <property type="entry name" value="DNA_polIII_beta_cen"/>
</dbReference>
<organism evidence="11 12">
    <name type="scientific">Arthrobacter phage Abba</name>
    <dbReference type="NCBI Taxonomy" id="2713256"/>
    <lineage>
        <taxon>Viruses</taxon>
        <taxon>Duplodnaviria</taxon>
        <taxon>Heunggongvirae</taxon>
        <taxon>Uroviricota</taxon>
        <taxon>Caudoviricetes</taxon>
        <taxon>Berryhillviridae</taxon>
        <taxon>Ayohtrevirus</taxon>
        <taxon>Ayohtrevirus abba</taxon>
    </lineage>
</organism>
<keyword evidence="8" id="KW-0238">DNA-binding</keyword>
<gene>
    <name evidence="11" type="primary">68</name>
    <name evidence="11" type="ORF">SEA_ABBA_68</name>
</gene>
<dbReference type="GO" id="GO:0006271">
    <property type="term" value="P:DNA strand elongation involved in DNA replication"/>
    <property type="evidence" value="ECO:0007669"/>
    <property type="project" value="TreeGrafter"/>
</dbReference>
<dbReference type="GO" id="GO:0009360">
    <property type="term" value="C:DNA polymerase III complex"/>
    <property type="evidence" value="ECO:0007669"/>
    <property type="project" value="InterPro"/>
</dbReference>
<dbReference type="CDD" id="cd00140">
    <property type="entry name" value="beta_clamp"/>
    <property type="match status" value="1"/>
</dbReference>
<dbReference type="SMART" id="SM00480">
    <property type="entry name" value="POL3Bc"/>
    <property type="match status" value="1"/>
</dbReference>
<keyword evidence="4" id="KW-0808">Transferase</keyword>
<dbReference type="PANTHER" id="PTHR30478">
    <property type="entry name" value="DNA POLYMERASE III SUBUNIT BETA"/>
    <property type="match status" value="1"/>
</dbReference>
<dbReference type="GO" id="GO:0003887">
    <property type="term" value="F:DNA-directed DNA polymerase activity"/>
    <property type="evidence" value="ECO:0007669"/>
    <property type="project" value="UniProtKB-KW"/>
</dbReference>
<dbReference type="SUPFAM" id="SSF55979">
    <property type="entry name" value="DNA clamp"/>
    <property type="match status" value="2"/>
</dbReference>
<dbReference type="InterPro" id="IPR046938">
    <property type="entry name" value="DNA_clamp_sf"/>
</dbReference>
<dbReference type="PANTHER" id="PTHR30478:SF0">
    <property type="entry name" value="BETA SLIDING CLAMP"/>
    <property type="match status" value="1"/>
</dbReference>
<evidence type="ECO:0000256" key="7">
    <source>
        <dbReference type="ARBA" id="ARBA00022932"/>
    </source>
</evidence>
<dbReference type="GeneID" id="55816789"/>
<evidence type="ECO:0000256" key="2">
    <source>
        <dbReference type="ARBA" id="ARBA00010752"/>
    </source>
</evidence>
<dbReference type="Gene3D" id="3.10.150.10">
    <property type="entry name" value="DNA Polymerase III, subunit A, domain 2"/>
    <property type="match status" value="1"/>
</dbReference>
<evidence type="ECO:0000313" key="11">
    <source>
        <dbReference type="EMBL" id="QIN94397.1"/>
    </source>
</evidence>
<protein>
    <submittedName>
        <fullName evidence="11">DNA polymerase III sliding clamp</fullName>
    </submittedName>
</protein>
<keyword evidence="6" id="KW-0235">DNA replication</keyword>
<dbReference type="EMBL" id="MT024868">
    <property type="protein sequence ID" value="QIN94397.1"/>
    <property type="molecule type" value="Genomic_DNA"/>
</dbReference>
<dbReference type="RefSeq" id="YP_009887334.1">
    <property type="nucleotide sequence ID" value="NC_049498.1"/>
</dbReference>
<dbReference type="Pfam" id="PF02768">
    <property type="entry name" value="DNA_pol3_beta_3"/>
    <property type="match status" value="1"/>
</dbReference>